<keyword evidence="8" id="KW-1185">Reference proteome</keyword>
<evidence type="ECO:0000313" key="7">
    <source>
        <dbReference type="EMBL" id="OFI05282.1"/>
    </source>
</evidence>
<comment type="caution">
    <text evidence="7">The sequence shown here is derived from an EMBL/GenBank/DDBJ whole genome shotgun (WGS) entry which is preliminary data.</text>
</comment>
<feature type="site" description="Transition state stabilizer" evidence="5">
    <location>
        <position position="53"/>
    </location>
</feature>
<evidence type="ECO:0000256" key="5">
    <source>
        <dbReference type="PIRSR" id="PIRSR005054-1"/>
    </source>
</evidence>
<dbReference type="InterPro" id="IPR010156">
    <property type="entry name" value="CRISPR-assoc_prot_Cas6"/>
</dbReference>
<comment type="similarity">
    <text evidence="1 4">Belongs to the CRISPR-associated protein Cas6/Cse3/CasE family.</text>
</comment>
<accession>A0A1E8EWX7</accession>
<dbReference type="Proteomes" id="UP000175744">
    <property type="component" value="Unassembled WGS sequence"/>
</dbReference>
<dbReference type="GO" id="GO:0003723">
    <property type="term" value="F:RNA binding"/>
    <property type="evidence" value="ECO:0007669"/>
    <property type="project" value="UniProtKB-KW"/>
</dbReference>
<evidence type="ECO:0000256" key="3">
    <source>
        <dbReference type="ARBA" id="ARBA00023118"/>
    </source>
</evidence>
<dbReference type="InterPro" id="IPR049435">
    <property type="entry name" value="Cas_Cas6_C"/>
</dbReference>
<dbReference type="OrthoDB" id="9797488at2"/>
<dbReference type="PATRIC" id="fig|1121290.3.peg.1852"/>
<gene>
    <name evidence="7" type="ORF">CLOACE_18500</name>
</gene>
<evidence type="ECO:0000256" key="2">
    <source>
        <dbReference type="ARBA" id="ARBA00022884"/>
    </source>
</evidence>
<evidence type="ECO:0000256" key="1">
    <source>
        <dbReference type="ARBA" id="ARBA00005937"/>
    </source>
</evidence>
<dbReference type="STRING" id="1121290.CLAOCE_18500"/>
<sequence>MRAYVNFKLKKPLKLPIQYNHILQAVLLNSLNDEKYKKFIHDKGYEYEKRNYKMYTFSKLYGKFKLDKENKTITYYENGNFLVSSYDNIFLSYIINNIMLEGKINIAGNDIEIENIETKFIKINKNKMKVYTKSPITVYSTIKINGKNKTYYYSPYEEEFSELIRKNLLKKYQAFHGKKPNNDKFDIKILNKNKLKENIVIYKGLVIKAWSGEFLLEGSEELIDVAYNAGVGSKNSQGFGCLEEKNAK</sequence>
<dbReference type="Gene3D" id="3.30.70.1890">
    <property type="match status" value="1"/>
</dbReference>
<dbReference type="PANTHER" id="PTHR36984:SF1">
    <property type="entry name" value="CRISPR-ASSOCIATED ENDORIBONUCLEASE CAS6 1"/>
    <property type="match status" value="1"/>
</dbReference>
<evidence type="ECO:0000313" key="8">
    <source>
        <dbReference type="Proteomes" id="UP000175744"/>
    </source>
</evidence>
<dbReference type="AlphaFoldDB" id="A0A1E8EWX7"/>
<dbReference type="NCBIfam" id="TIGR01877">
    <property type="entry name" value="cas_cas6"/>
    <property type="match status" value="1"/>
</dbReference>
<dbReference type="Pfam" id="PF01881">
    <property type="entry name" value="Cas_Cas6_C"/>
    <property type="match status" value="1"/>
</dbReference>
<dbReference type="GO" id="GO:0051607">
    <property type="term" value="P:defense response to virus"/>
    <property type="evidence" value="ECO:0007669"/>
    <property type="project" value="UniProtKB-KW"/>
</dbReference>
<evidence type="ECO:0000256" key="4">
    <source>
        <dbReference type="PIRNR" id="PIRNR005054"/>
    </source>
</evidence>
<evidence type="ECO:0000259" key="6">
    <source>
        <dbReference type="Pfam" id="PF01881"/>
    </source>
</evidence>
<reference evidence="7 8" key="1">
    <citation type="submission" date="2016-06" db="EMBL/GenBank/DDBJ databases">
        <title>Genome sequence of Clostridium acetireducens DSM 10703.</title>
        <authorList>
            <person name="Poehlein A."/>
            <person name="Fluechter S."/>
            <person name="Duerre P."/>
            <person name="Daniel R."/>
        </authorList>
    </citation>
    <scope>NUCLEOTIDE SEQUENCE [LARGE SCALE GENOMIC DNA]</scope>
    <source>
        <strain evidence="7 8">DSM 10703</strain>
    </source>
</reference>
<dbReference type="PANTHER" id="PTHR36984">
    <property type="entry name" value="CRISPR-ASSOCIATED ENDORIBONUCLEASE CAS6 1"/>
    <property type="match status" value="1"/>
</dbReference>
<proteinExistence type="inferred from homology"/>
<keyword evidence="3" id="KW-0051">Antiviral defense</keyword>
<comment type="function">
    <text evidence="4">CRISPR (clustered regularly interspaced short palindromic repeat), is an adaptive immune system that provides protection against mobile genetic elements (viruses, transposable elements and conjugative plasmids). CRISPR clusters contain sequences complementary to antecedent mobile elements and target invading nucleic acids. CRISPR clusters are transcribed and processed into CRISPR RNA (crRNA).</text>
</comment>
<keyword evidence="2" id="KW-0694">RNA-binding</keyword>
<dbReference type="PIRSF" id="PIRSF005054">
    <property type="entry name" value="PF1131"/>
    <property type="match status" value="1"/>
</dbReference>
<name>A0A1E8EWX7_9CLOT</name>
<organism evidence="7 8">
    <name type="scientific">Clostridium acetireducens DSM 10703</name>
    <dbReference type="NCBI Taxonomy" id="1121290"/>
    <lineage>
        <taxon>Bacteria</taxon>
        <taxon>Bacillati</taxon>
        <taxon>Bacillota</taxon>
        <taxon>Clostridia</taxon>
        <taxon>Eubacteriales</taxon>
        <taxon>Clostridiaceae</taxon>
        <taxon>Clostridium</taxon>
    </lineage>
</organism>
<dbReference type="EMBL" id="LZFO01000031">
    <property type="protein sequence ID" value="OFI05282.1"/>
    <property type="molecule type" value="Genomic_DNA"/>
</dbReference>
<dbReference type="CDD" id="cd21140">
    <property type="entry name" value="Cas6_I-like"/>
    <property type="match status" value="1"/>
</dbReference>
<feature type="domain" description="CRISPR associated protein Cas6 C-terminal" evidence="6">
    <location>
        <begin position="123"/>
        <end position="243"/>
    </location>
</feature>
<dbReference type="InterPro" id="IPR045747">
    <property type="entry name" value="CRISPR-assoc_prot_Cas6_N_sf"/>
</dbReference>
<protein>
    <recommendedName>
        <fullName evidence="4">CRISPR-associated endoribonuclease</fullName>
    </recommendedName>
</protein>
<dbReference type="Gene3D" id="3.30.70.1900">
    <property type="match status" value="1"/>
</dbReference>
<dbReference type="RefSeq" id="WP_070110819.1">
    <property type="nucleotide sequence ID" value="NZ_LZFO01000031.1"/>
</dbReference>
<dbReference type="GO" id="GO:0016788">
    <property type="term" value="F:hydrolase activity, acting on ester bonds"/>
    <property type="evidence" value="ECO:0007669"/>
    <property type="project" value="InterPro"/>
</dbReference>